<dbReference type="Pfam" id="PF00626">
    <property type="entry name" value="Gelsolin"/>
    <property type="match status" value="3"/>
</dbReference>
<dbReference type="PRINTS" id="PR00597">
    <property type="entry name" value="GELSOLIN"/>
</dbReference>
<name>A0A3D8RP48_9HELO</name>
<dbReference type="AlphaFoldDB" id="A0A3D8RP48"/>
<accession>A0A3D8RP48</accession>
<organism evidence="3 4">
    <name type="scientific">Coleophoma crateriformis</name>
    <dbReference type="NCBI Taxonomy" id="565419"/>
    <lineage>
        <taxon>Eukaryota</taxon>
        <taxon>Fungi</taxon>
        <taxon>Dikarya</taxon>
        <taxon>Ascomycota</taxon>
        <taxon>Pezizomycotina</taxon>
        <taxon>Leotiomycetes</taxon>
        <taxon>Helotiales</taxon>
        <taxon>Dermateaceae</taxon>
        <taxon>Coleophoma</taxon>
    </lineage>
</organism>
<dbReference type="SUPFAM" id="SSF55753">
    <property type="entry name" value="Actin depolymerizing proteins"/>
    <property type="match status" value="3"/>
</dbReference>
<keyword evidence="4" id="KW-1185">Reference proteome</keyword>
<evidence type="ECO:0000256" key="1">
    <source>
        <dbReference type="SAM" id="MobiDB-lite"/>
    </source>
</evidence>
<reference evidence="3 4" key="1">
    <citation type="journal article" date="2018" name="IMA Fungus">
        <title>IMA Genome-F 9: Draft genome sequence of Annulohypoxylon stygium, Aspergillus mulundensis, Berkeleyomyces basicola (syn. Thielaviopsis basicola), Ceratocystis smalleyi, two Cercospora beticola strains, Coleophoma cylindrospora, Fusarium fracticaudum, Phialophora cf. hyalina, and Morchella septimelata.</title>
        <authorList>
            <person name="Wingfield B.D."/>
            <person name="Bills G.F."/>
            <person name="Dong Y."/>
            <person name="Huang W."/>
            <person name="Nel W.J."/>
            <person name="Swalarsk-Parry B.S."/>
            <person name="Vaghefi N."/>
            <person name="Wilken P.M."/>
            <person name="An Z."/>
            <person name="de Beer Z.W."/>
            <person name="De Vos L."/>
            <person name="Chen L."/>
            <person name="Duong T.A."/>
            <person name="Gao Y."/>
            <person name="Hammerbacher A."/>
            <person name="Kikkert J.R."/>
            <person name="Li Y."/>
            <person name="Li H."/>
            <person name="Li K."/>
            <person name="Li Q."/>
            <person name="Liu X."/>
            <person name="Ma X."/>
            <person name="Naidoo K."/>
            <person name="Pethybridge S.J."/>
            <person name="Sun J."/>
            <person name="Steenkamp E.T."/>
            <person name="van der Nest M.A."/>
            <person name="van Wyk S."/>
            <person name="Wingfield M.J."/>
            <person name="Xiong C."/>
            <person name="Yue Q."/>
            <person name="Zhang X."/>
        </authorList>
    </citation>
    <scope>NUCLEOTIDE SEQUENCE [LARGE SCALE GENOMIC DNA]</scope>
    <source>
        <strain evidence="3 4">BP5796</strain>
    </source>
</reference>
<dbReference type="InterPro" id="IPR007122">
    <property type="entry name" value="Villin/Gelsolin"/>
</dbReference>
<comment type="caution">
    <text evidence="3">The sequence shown here is derived from an EMBL/GenBank/DDBJ whole genome shotgun (WGS) entry which is preliminary data.</text>
</comment>
<dbReference type="GO" id="GO:0051015">
    <property type="term" value="F:actin filament binding"/>
    <property type="evidence" value="ECO:0007669"/>
    <property type="project" value="InterPro"/>
</dbReference>
<dbReference type="GO" id="GO:0005737">
    <property type="term" value="C:cytoplasm"/>
    <property type="evidence" value="ECO:0007669"/>
    <property type="project" value="TreeGrafter"/>
</dbReference>
<protein>
    <recommendedName>
        <fullName evidence="2">Gelsolin-like domain-containing protein</fullName>
    </recommendedName>
</protein>
<feature type="domain" description="Gelsolin-like" evidence="2">
    <location>
        <begin position="189"/>
        <end position="251"/>
    </location>
</feature>
<dbReference type="InterPro" id="IPR007123">
    <property type="entry name" value="Gelsolin-like_dom"/>
</dbReference>
<dbReference type="InterPro" id="IPR029006">
    <property type="entry name" value="ADF-H/Gelsolin-like_dom_sf"/>
</dbReference>
<dbReference type="OrthoDB" id="6375767at2759"/>
<dbReference type="Gene3D" id="3.40.20.10">
    <property type="entry name" value="Severin"/>
    <property type="match status" value="3"/>
</dbReference>
<dbReference type="PANTHER" id="PTHR11977:SF130">
    <property type="entry name" value="SEVERIN"/>
    <property type="match status" value="1"/>
</dbReference>
<dbReference type="GO" id="GO:0015629">
    <property type="term" value="C:actin cytoskeleton"/>
    <property type="evidence" value="ECO:0007669"/>
    <property type="project" value="TreeGrafter"/>
</dbReference>
<evidence type="ECO:0000313" key="4">
    <source>
        <dbReference type="Proteomes" id="UP000256328"/>
    </source>
</evidence>
<dbReference type="Proteomes" id="UP000256328">
    <property type="component" value="Unassembled WGS sequence"/>
</dbReference>
<dbReference type="SMART" id="SM00262">
    <property type="entry name" value="GEL"/>
    <property type="match status" value="3"/>
</dbReference>
<feature type="region of interest" description="Disordered" evidence="1">
    <location>
        <begin position="270"/>
        <end position="291"/>
    </location>
</feature>
<feature type="domain" description="Gelsolin-like" evidence="2">
    <location>
        <begin position="313"/>
        <end position="376"/>
    </location>
</feature>
<proteinExistence type="predicted"/>
<dbReference type="GO" id="GO:0008154">
    <property type="term" value="P:actin polymerization or depolymerization"/>
    <property type="evidence" value="ECO:0007669"/>
    <property type="project" value="TreeGrafter"/>
</dbReference>
<dbReference type="EMBL" id="PDLN01000009">
    <property type="protein sequence ID" value="RDW75728.1"/>
    <property type="molecule type" value="Genomic_DNA"/>
</dbReference>
<dbReference type="CDD" id="cd11290">
    <property type="entry name" value="gelsolin_S1_like"/>
    <property type="match status" value="1"/>
</dbReference>
<dbReference type="PANTHER" id="PTHR11977">
    <property type="entry name" value="VILLIN"/>
    <property type="match status" value="1"/>
</dbReference>
<sequence length="386" mass="42732">MPPNEGLTHLEQYKVEGSNVEFIGSNIDHSVKYNSAATEPAWQQDGGVGKTEGIKIWRIEQFQVIAWPPNRYGSFHEGDSYIVLRTFKASPDARELSYDLFFWLGKDTTMDEAGTAAYKTVELDEFLHGAAIQHREVQGSESRSFLALFPRLTILRGGAATGFNHVETSETSLLRLLQITSDGGRGIIVREVDPTWESLNEKDVFILDEGQKLTSWQGKSCSPMEKMQAATAISEIVNERQGKAEVEVLAQTDSRSSIVVKALGGTAESKVSSVSSAPKHPSHSQEDRRPKRLFRLSDASGALKFDPVKNGEKVTQSDFKSEDVFVYDSGYQIYVWQGNGASQQEKAKWLKVAEAYLRSLDGAWSTPVATVKEGREGLAFKSVLDV</sequence>
<feature type="domain" description="Gelsolin-like" evidence="2">
    <location>
        <begin position="71"/>
        <end position="146"/>
    </location>
</feature>
<gene>
    <name evidence="3" type="ORF">BP5796_06549</name>
</gene>
<evidence type="ECO:0000313" key="3">
    <source>
        <dbReference type="EMBL" id="RDW75728.1"/>
    </source>
</evidence>
<evidence type="ECO:0000259" key="2">
    <source>
        <dbReference type="Pfam" id="PF00626"/>
    </source>
</evidence>